<dbReference type="Proteomes" id="UP001172386">
    <property type="component" value="Unassembled WGS sequence"/>
</dbReference>
<gene>
    <name evidence="1" type="ORF">H2198_001748</name>
</gene>
<comment type="caution">
    <text evidence="1">The sequence shown here is derived from an EMBL/GenBank/DDBJ whole genome shotgun (WGS) entry which is preliminary data.</text>
</comment>
<keyword evidence="2" id="KW-1185">Reference proteome</keyword>
<sequence>MAASEQSPAEMLGQLEQARKLCLADPSVYNQIVPGIVPIIQTAASVEIRRWGADFVAEVFATPALPGHQKEQLISDKVMELLRAMLEMPTEDVAVVKSAVQACASIYPYVFRRVISHPDLALVWRDMTTIKINILQRLDVAPVPIRVCCIKFLQKVVQIQTPGQIADPRRPEHNETSLALVPRNHPLLPLANLEAETSGLLDRLLSVIQENSTDPLVIDPTMNCLAVLIRTRPTISNKILATVLNYNPLKSAIHPMTLRTVITVRSLERTTRALLRFIIRWNPHHPMAPKIDAYLQRLQASKTAVFQGAQNLKRPAEPTDGLDDAKRQRLQPPRRFPPMPPPPHSFAQLFTLTEDASLTQFDVKVLPEEMVSMISSALMQHIDSKSLDEAIEEVRQRYQMVQDAAKPVIPAAFPTSGDDDDDYDPELLSGPEHAATSISQGVGADLPQPMPELGPFELPKPPPLSSAELAVLSEQTVAHVFETALSSERNLSVSNQKLGINRLAASANDKDSWLTLMIRLATRAPAGLEMLVQSQTNGDMLKLELDDSQLASLQQINVPNRIRQLLFDYVLDDWHHRLPLGITWLTEEWYADKIEPLAFSNGDVPMTKADPRTPNYDYWSALLFDTLIPRFDANDHKILIRFVSELPSINRGILSQLKTLTRDPATVKICMMALQYLYLMRPPVREMVIDTMQEIWEDGDNEVKNTSGKILKKWRPGFVDRAVEKTKEEAESTRTFPNGVKVEQIASE</sequence>
<protein>
    <submittedName>
        <fullName evidence="1">Uncharacterized protein</fullName>
    </submittedName>
</protein>
<reference evidence="1" key="1">
    <citation type="submission" date="2022-10" db="EMBL/GenBank/DDBJ databases">
        <title>Culturing micro-colonial fungi from biological soil crusts in the Mojave desert and describing Neophaeococcomyces mojavensis, and introducing the new genera and species Taxawa tesnikishii.</title>
        <authorList>
            <person name="Kurbessoian T."/>
            <person name="Stajich J.E."/>
        </authorList>
    </citation>
    <scope>NUCLEOTIDE SEQUENCE</scope>
    <source>
        <strain evidence="1">JES_112</strain>
    </source>
</reference>
<accession>A0ACC3AG32</accession>
<dbReference type="EMBL" id="JAPDRQ010000020">
    <property type="protein sequence ID" value="KAJ9661783.1"/>
    <property type="molecule type" value="Genomic_DNA"/>
</dbReference>
<name>A0ACC3AG32_9EURO</name>
<proteinExistence type="predicted"/>
<evidence type="ECO:0000313" key="2">
    <source>
        <dbReference type="Proteomes" id="UP001172386"/>
    </source>
</evidence>
<organism evidence="1 2">
    <name type="scientific">Neophaeococcomyces mojaviensis</name>
    <dbReference type="NCBI Taxonomy" id="3383035"/>
    <lineage>
        <taxon>Eukaryota</taxon>
        <taxon>Fungi</taxon>
        <taxon>Dikarya</taxon>
        <taxon>Ascomycota</taxon>
        <taxon>Pezizomycotina</taxon>
        <taxon>Eurotiomycetes</taxon>
        <taxon>Chaetothyriomycetidae</taxon>
        <taxon>Chaetothyriales</taxon>
        <taxon>Chaetothyriales incertae sedis</taxon>
        <taxon>Neophaeococcomyces</taxon>
    </lineage>
</organism>
<evidence type="ECO:0000313" key="1">
    <source>
        <dbReference type="EMBL" id="KAJ9661783.1"/>
    </source>
</evidence>